<dbReference type="Proteomes" id="UP001381693">
    <property type="component" value="Unassembled WGS sequence"/>
</dbReference>
<reference evidence="2 3" key="1">
    <citation type="submission" date="2023-11" db="EMBL/GenBank/DDBJ databases">
        <title>Halocaridina rubra genome assembly.</title>
        <authorList>
            <person name="Smith C."/>
        </authorList>
    </citation>
    <scope>NUCLEOTIDE SEQUENCE [LARGE SCALE GENOMIC DNA]</scope>
    <source>
        <strain evidence="2">EP-1</strain>
        <tissue evidence="2">Whole</tissue>
    </source>
</reference>
<keyword evidence="3" id="KW-1185">Reference proteome</keyword>
<feature type="compositionally biased region" description="Basic residues" evidence="1">
    <location>
        <begin position="14"/>
        <end position="24"/>
    </location>
</feature>
<feature type="region of interest" description="Disordered" evidence="1">
    <location>
        <begin position="1"/>
        <end position="56"/>
    </location>
</feature>
<evidence type="ECO:0000313" key="2">
    <source>
        <dbReference type="EMBL" id="KAK7078677.1"/>
    </source>
</evidence>
<dbReference type="AlphaFoldDB" id="A0AAN8X8S7"/>
<accession>A0AAN8X8S7</accession>
<sequence>MPSESRAEFNIAKSQKKERGKTHQKNTLLKVIPVSSSRSRTEWSRHLHHKPEEEEESRLTNGILQFWCGDTAYLCKITCFKAFKEGGKTPPNFGLGFYNRESHVRTSRLHMGASMSQSQRGDVVYPRNETNIASSQVRHAAA</sequence>
<gene>
    <name evidence="2" type="ORF">SK128_026826</name>
</gene>
<name>A0AAN8X8S7_HALRR</name>
<proteinExistence type="predicted"/>
<comment type="caution">
    <text evidence="2">The sequence shown here is derived from an EMBL/GenBank/DDBJ whole genome shotgun (WGS) entry which is preliminary data.</text>
</comment>
<evidence type="ECO:0000313" key="3">
    <source>
        <dbReference type="Proteomes" id="UP001381693"/>
    </source>
</evidence>
<evidence type="ECO:0000256" key="1">
    <source>
        <dbReference type="SAM" id="MobiDB-lite"/>
    </source>
</evidence>
<organism evidence="2 3">
    <name type="scientific">Halocaridina rubra</name>
    <name type="common">Hawaiian red shrimp</name>
    <dbReference type="NCBI Taxonomy" id="373956"/>
    <lineage>
        <taxon>Eukaryota</taxon>
        <taxon>Metazoa</taxon>
        <taxon>Ecdysozoa</taxon>
        <taxon>Arthropoda</taxon>
        <taxon>Crustacea</taxon>
        <taxon>Multicrustacea</taxon>
        <taxon>Malacostraca</taxon>
        <taxon>Eumalacostraca</taxon>
        <taxon>Eucarida</taxon>
        <taxon>Decapoda</taxon>
        <taxon>Pleocyemata</taxon>
        <taxon>Caridea</taxon>
        <taxon>Atyoidea</taxon>
        <taxon>Atyidae</taxon>
        <taxon>Halocaridina</taxon>
    </lineage>
</organism>
<protein>
    <submittedName>
        <fullName evidence="2">Uncharacterized protein</fullName>
    </submittedName>
</protein>
<dbReference type="EMBL" id="JAXCGZ010007712">
    <property type="protein sequence ID" value="KAK7078677.1"/>
    <property type="molecule type" value="Genomic_DNA"/>
</dbReference>